<evidence type="ECO:0000313" key="1">
    <source>
        <dbReference type="EMBL" id="THF46922.1"/>
    </source>
</evidence>
<evidence type="ECO:0000313" key="2">
    <source>
        <dbReference type="Proteomes" id="UP000310754"/>
    </source>
</evidence>
<sequence>MLFNIEFDHGDALEGYLVPDGFSDQPSIIVRRDDGSEILLTCDQERPAVVQSGRHATGLVGFRIDATIMPDLALQTRLLISDAKSGLLIYRRPSADNPLNLKLLQLQLTLLPMVKFDLFCSEFFQFSVSTVERFGHETTLQAFHLNNTPSIYISGRVLFRNYEEFLDKGFKVVANIPDPYYEMATRLFMIKRLSKHTFSFLGERDRILLSPAVEYFADINLGDKKEIARALKKAHDRVANIFRSPITRQLVCTHPEQTVTRREVAPAIDALSRFAVIGYGYNNNHFQDEVGAMLGVPGHAVPIFPQQSVLSDLATILRDIPVAEMWLEEDIILDYYVRQAVAPYIALDG</sequence>
<protein>
    <submittedName>
        <fullName evidence="1">Uncharacterized protein</fullName>
    </submittedName>
</protein>
<name>A0A4S3ZNE9_9HYPH</name>
<accession>A0A4S3ZNE9</accession>
<proteinExistence type="predicted"/>
<keyword evidence="2" id="KW-1185">Reference proteome</keyword>
<gene>
    <name evidence="1" type="ORF">E6C51_19960</name>
</gene>
<dbReference type="RefSeq" id="WP_190237300.1">
    <property type="nucleotide sequence ID" value="NZ_SSOA01000023.1"/>
</dbReference>
<comment type="caution">
    <text evidence="1">The sequence shown here is derived from an EMBL/GenBank/DDBJ whole genome shotgun (WGS) entry which is preliminary data.</text>
</comment>
<reference evidence="1 2" key="1">
    <citation type="submission" date="2019-04" db="EMBL/GenBank/DDBJ databases">
        <title>Rhizobium terrae sp. nov., isolated from a paddy soil.</title>
        <authorList>
            <person name="Lin S.-Y."/>
            <person name="Hameed A."/>
            <person name="Huang H.-I."/>
            <person name="Young C.-C."/>
        </authorList>
    </citation>
    <scope>NUCLEOTIDE SEQUENCE [LARGE SCALE GENOMIC DNA]</scope>
    <source>
        <strain evidence="1 2">CC-HIH110</strain>
    </source>
</reference>
<dbReference type="EMBL" id="SSOA01000023">
    <property type="protein sequence ID" value="THF46922.1"/>
    <property type="molecule type" value="Genomic_DNA"/>
</dbReference>
<dbReference type="AlphaFoldDB" id="A0A4S3ZNE9"/>
<dbReference type="Proteomes" id="UP000310754">
    <property type="component" value="Unassembled WGS sequence"/>
</dbReference>
<organism evidence="1 2">
    <name type="scientific">Allorhizobium terrae</name>
    <dbReference type="NCBI Taxonomy" id="1848972"/>
    <lineage>
        <taxon>Bacteria</taxon>
        <taxon>Pseudomonadati</taxon>
        <taxon>Pseudomonadota</taxon>
        <taxon>Alphaproteobacteria</taxon>
        <taxon>Hyphomicrobiales</taxon>
        <taxon>Rhizobiaceae</taxon>
        <taxon>Rhizobium/Agrobacterium group</taxon>
        <taxon>Allorhizobium</taxon>
    </lineage>
</organism>